<dbReference type="EMBL" id="LMXU01000013">
    <property type="protein sequence ID" value="KWU01475.1"/>
    <property type="molecule type" value="Genomic_DNA"/>
</dbReference>
<dbReference type="SUPFAM" id="SSF53300">
    <property type="entry name" value="vWA-like"/>
    <property type="match status" value="1"/>
</dbReference>
<evidence type="ECO:0000256" key="1">
    <source>
        <dbReference type="SAM" id="Phobius"/>
    </source>
</evidence>
<dbReference type="Proteomes" id="UP000057389">
    <property type="component" value="Unassembled WGS sequence"/>
</dbReference>
<gene>
    <name evidence="3" type="ORF">APQ14_05720</name>
</gene>
<protein>
    <submittedName>
        <fullName evidence="3">Pilus assembly protein TadG</fullName>
    </submittedName>
</protein>
<dbReference type="Pfam" id="PF13400">
    <property type="entry name" value="Tad"/>
    <property type="match status" value="1"/>
</dbReference>
<comment type="caution">
    <text evidence="3">The sequence shown here is derived from an EMBL/GenBank/DDBJ whole genome shotgun (WGS) entry which is preliminary data.</text>
</comment>
<sequence>MKMQHGRHINRQHISLQRQQGVAVVWMGLLLVPIMGMTFWAVEGTRYVQETSRLRDSAEAAAIAVTIEDQPDQARGLATKYVENYVRDIKSIHLSADRFHQAEDEGAGALEYIEYTVNAKTTHDSWFASSFIPSFNKQQDLAGRSLARKYPVYLGDNNIDIVFVSDFSGSMNESWGSNRHIKIDDLKTAIDEISSKILCTSIKQDYVDGEWKDVCDELGEDTTGDKLLNRVGFVPFNVRTREIVSGNQARATSQLSYKDNYKTNVSPYSYNDVNWDYWRRYSQNDVIRCADRQSRCSYPKSDNRKYAKRIKDVIDQDYYRVADVYSYVDFQSSVSAMFTDKSGLKPNFYSVSGKNLFNAHGSSSSSQFSNIRLSNKLSDLNPINSMWADGGTAAFQGILRGSQVLHDGDPNSSDQEEQQVYNKKIKMLLILSDGQESPNNGILKGLVDRGMCDKARNEIPGLYIGVIGIDFRASQQSGFQDCVEEPNEDIIDVSNLDELIEKIEELIRKGSKTSGITKLY</sequence>
<keyword evidence="4" id="KW-1185">Reference proteome</keyword>
<keyword evidence="1" id="KW-0472">Membrane</keyword>
<evidence type="ECO:0000313" key="3">
    <source>
        <dbReference type="EMBL" id="KWU01475.1"/>
    </source>
</evidence>
<feature type="domain" description="Putative Flp pilus-assembly TadG-like N-terminal" evidence="2">
    <location>
        <begin position="21"/>
        <end position="64"/>
    </location>
</feature>
<feature type="transmembrane region" description="Helical" evidence="1">
    <location>
        <begin position="21"/>
        <end position="42"/>
    </location>
</feature>
<keyword evidence="1" id="KW-1133">Transmembrane helix</keyword>
<keyword evidence="1" id="KW-0812">Transmembrane</keyword>
<evidence type="ECO:0000259" key="2">
    <source>
        <dbReference type="Pfam" id="PF13400"/>
    </source>
</evidence>
<reference evidence="3 4" key="1">
    <citation type="submission" date="2015-11" db="EMBL/GenBank/DDBJ databases">
        <title>Draft WGS of Vibrio toranzoniae.</title>
        <authorList>
            <person name="Lasa A."/>
            <person name="Romalde J.L."/>
        </authorList>
    </citation>
    <scope>NUCLEOTIDE SEQUENCE [LARGE SCALE GENOMIC DNA]</scope>
    <source>
        <strain evidence="3 4">Vb 10.8</strain>
    </source>
</reference>
<dbReference type="AlphaFoldDB" id="A0A125P5J5"/>
<accession>A0A125P5J5</accession>
<dbReference type="InterPro" id="IPR036465">
    <property type="entry name" value="vWFA_dom_sf"/>
</dbReference>
<name>A0A125P5J5_9VIBR</name>
<proteinExistence type="predicted"/>
<organism evidence="3 4">
    <name type="scientific">Vibrio toranzoniae</name>
    <dbReference type="NCBI Taxonomy" id="1194427"/>
    <lineage>
        <taxon>Bacteria</taxon>
        <taxon>Pseudomonadati</taxon>
        <taxon>Pseudomonadota</taxon>
        <taxon>Gammaproteobacteria</taxon>
        <taxon>Vibrionales</taxon>
        <taxon>Vibrionaceae</taxon>
        <taxon>Vibrio</taxon>
    </lineage>
</organism>
<dbReference type="InterPro" id="IPR028087">
    <property type="entry name" value="Tad_N"/>
</dbReference>
<evidence type="ECO:0000313" key="4">
    <source>
        <dbReference type="Proteomes" id="UP000057389"/>
    </source>
</evidence>
<dbReference type="Gene3D" id="3.40.50.410">
    <property type="entry name" value="von Willebrand factor, type A domain"/>
    <property type="match status" value="1"/>
</dbReference>